<dbReference type="InterPro" id="IPR008962">
    <property type="entry name" value="PapD-like_sf"/>
</dbReference>
<dbReference type="InterPro" id="IPR013783">
    <property type="entry name" value="Ig-like_fold"/>
</dbReference>
<gene>
    <name evidence="2" type="ORF">CEY11_20805</name>
</gene>
<accession>A0A225M6I0</accession>
<protein>
    <submittedName>
        <fullName evidence="2">Pilus assembly protein PapD</fullName>
    </submittedName>
</protein>
<dbReference type="AlphaFoldDB" id="A0A225M6I0"/>
<evidence type="ECO:0000313" key="2">
    <source>
        <dbReference type="EMBL" id="OWT55161.1"/>
    </source>
</evidence>
<dbReference type="InterPro" id="IPR016147">
    <property type="entry name" value="Pili_assmbl_chaperone_N"/>
</dbReference>
<organism evidence="2 3">
    <name type="scientific">Candidimonas nitroreducens</name>
    <dbReference type="NCBI Taxonomy" id="683354"/>
    <lineage>
        <taxon>Bacteria</taxon>
        <taxon>Pseudomonadati</taxon>
        <taxon>Pseudomonadota</taxon>
        <taxon>Betaproteobacteria</taxon>
        <taxon>Burkholderiales</taxon>
        <taxon>Alcaligenaceae</taxon>
        <taxon>Candidimonas</taxon>
    </lineage>
</organism>
<dbReference type="InterPro" id="IPR050643">
    <property type="entry name" value="Periplasmic_pilus_chap"/>
</dbReference>
<reference evidence="3" key="1">
    <citation type="submission" date="2017-06" db="EMBL/GenBank/DDBJ databases">
        <title>Herbaspirillum phytohormonus sp. nov., isolated from the root nodule of Robinia pseudoacacia in lead-zinc mine.</title>
        <authorList>
            <person name="Fan M."/>
            <person name="Lin Y."/>
        </authorList>
    </citation>
    <scope>NUCLEOTIDE SEQUENCE [LARGE SCALE GENOMIC DNA]</scope>
    <source>
        <strain evidence="3">SC-089</strain>
    </source>
</reference>
<dbReference type="PROSITE" id="PS51257">
    <property type="entry name" value="PROKAR_LIPOPROTEIN"/>
    <property type="match status" value="1"/>
</dbReference>
<sequence length="246" mass="26202">MFSRGKIGFAACMILAACVIGRPAIAVSLQAWPVLVQLSSKQSADELWLSNTGSVPLQAQVRVYQWEQQDGRDVLAPTTELAASPPMVSIGPGQRQMVRVIRVGVGAAPASTERSFRILVDEIPPAGQSGIQFALRYSIPVFVAGSAAEPSKPVLTWGVRRSGAAMVLQASNAGNGYAQITEASFKPQGAPEIMLSKGLYGYVLAGKVRDWGIDKYKQAFLKGGVLSLKVNRQAIHVSLPPMSSSH</sequence>
<evidence type="ECO:0000259" key="1">
    <source>
        <dbReference type="Pfam" id="PF00345"/>
    </source>
</evidence>
<dbReference type="GO" id="GO:0071555">
    <property type="term" value="P:cell wall organization"/>
    <property type="evidence" value="ECO:0007669"/>
    <property type="project" value="InterPro"/>
</dbReference>
<dbReference type="SUPFAM" id="SSF49354">
    <property type="entry name" value="PapD-like"/>
    <property type="match status" value="1"/>
</dbReference>
<dbReference type="PANTHER" id="PTHR30251">
    <property type="entry name" value="PILUS ASSEMBLY CHAPERONE"/>
    <property type="match status" value="1"/>
</dbReference>
<proteinExistence type="predicted"/>
<comment type="caution">
    <text evidence="2">The sequence shown here is derived from an EMBL/GenBank/DDBJ whole genome shotgun (WGS) entry which is preliminary data.</text>
</comment>
<dbReference type="EMBL" id="NJIH01000013">
    <property type="protein sequence ID" value="OWT55161.1"/>
    <property type="molecule type" value="Genomic_DNA"/>
</dbReference>
<name>A0A225M6I0_9BURK</name>
<dbReference type="GO" id="GO:0030288">
    <property type="term" value="C:outer membrane-bounded periplasmic space"/>
    <property type="evidence" value="ECO:0007669"/>
    <property type="project" value="InterPro"/>
</dbReference>
<dbReference type="Proteomes" id="UP000214603">
    <property type="component" value="Unassembled WGS sequence"/>
</dbReference>
<dbReference type="Pfam" id="PF00345">
    <property type="entry name" value="PapD_N"/>
    <property type="match status" value="1"/>
</dbReference>
<evidence type="ECO:0000313" key="3">
    <source>
        <dbReference type="Proteomes" id="UP000214603"/>
    </source>
</evidence>
<keyword evidence="3" id="KW-1185">Reference proteome</keyword>
<dbReference type="Gene3D" id="2.60.40.10">
    <property type="entry name" value="Immunoglobulins"/>
    <property type="match status" value="1"/>
</dbReference>
<dbReference type="PANTHER" id="PTHR30251:SF4">
    <property type="entry name" value="SLR1668 PROTEIN"/>
    <property type="match status" value="1"/>
</dbReference>
<feature type="domain" description="Pili assembly chaperone N-terminal" evidence="1">
    <location>
        <begin position="33"/>
        <end position="143"/>
    </location>
</feature>